<reference evidence="2" key="1">
    <citation type="submission" date="2016-07" db="EMBL/GenBank/DDBJ databases">
        <authorList>
            <person name="Bretaudeau A."/>
        </authorList>
    </citation>
    <scope>NUCLEOTIDE SEQUENCE</scope>
    <source>
        <strain evidence="2">Rice</strain>
        <tissue evidence="2">Whole body</tissue>
    </source>
</reference>
<sequence>MSSITPRYELTWVIGYFFHTGNAGEAVGQRPLQRNKSEINKELLKFKETFLEQDNTGPQNNKLPSTNERIIPQN</sequence>
<gene>
    <name evidence="2" type="ORF">SFRICE_025295</name>
</gene>
<name>A0A2H1VRP0_SPOFR</name>
<feature type="region of interest" description="Disordered" evidence="1">
    <location>
        <begin position="51"/>
        <end position="74"/>
    </location>
</feature>
<dbReference type="EMBL" id="ODYU01004019">
    <property type="protein sequence ID" value="SOQ43467.1"/>
    <property type="molecule type" value="Genomic_DNA"/>
</dbReference>
<feature type="compositionally biased region" description="Polar residues" evidence="1">
    <location>
        <begin position="52"/>
        <end position="74"/>
    </location>
</feature>
<evidence type="ECO:0000256" key="1">
    <source>
        <dbReference type="SAM" id="MobiDB-lite"/>
    </source>
</evidence>
<protein>
    <submittedName>
        <fullName evidence="2">SFRICE_025295</fullName>
    </submittedName>
</protein>
<evidence type="ECO:0000313" key="2">
    <source>
        <dbReference type="EMBL" id="SOQ43467.1"/>
    </source>
</evidence>
<organism evidence="2">
    <name type="scientific">Spodoptera frugiperda</name>
    <name type="common">Fall armyworm</name>
    <dbReference type="NCBI Taxonomy" id="7108"/>
    <lineage>
        <taxon>Eukaryota</taxon>
        <taxon>Metazoa</taxon>
        <taxon>Ecdysozoa</taxon>
        <taxon>Arthropoda</taxon>
        <taxon>Hexapoda</taxon>
        <taxon>Insecta</taxon>
        <taxon>Pterygota</taxon>
        <taxon>Neoptera</taxon>
        <taxon>Endopterygota</taxon>
        <taxon>Lepidoptera</taxon>
        <taxon>Glossata</taxon>
        <taxon>Ditrysia</taxon>
        <taxon>Noctuoidea</taxon>
        <taxon>Noctuidae</taxon>
        <taxon>Amphipyrinae</taxon>
        <taxon>Spodoptera</taxon>
    </lineage>
</organism>
<accession>A0A2H1VRP0</accession>
<dbReference type="AlphaFoldDB" id="A0A2H1VRP0"/>
<proteinExistence type="predicted"/>